<dbReference type="RefSeq" id="WP_147664320.1">
    <property type="nucleotide sequence ID" value="NZ_CP042905.2"/>
</dbReference>
<keyword evidence="1" id="KW-0812">Transmembrane</keyword>
<dbReference type="EMBL" id="CP042905">
    <property type="protein sequence ID" value="QEE17427.1"/>
    <property type="molecule type" value="Genomic_DNA"/>
</dbReference>
<feature type="transmembrane region" description="Helical" evidence="1">
    <location>
        <begin position="207"/>
        <end position="225"/>
    </location>
</feature>
<reference evidence="2 3" key="2">
    <citation type="journal article" date="2024" name="Int. J. Syst. Evol. Microbiol.">
        <title>Promethearchaeum syntrophicum gen. nov., sp. nov., an anaerobic, obligately syntrophic archaeon, the first isolate of the lineage 'Asgard' archaea, and proposal of the new archaeal phylum Promethearchaeota phyl. nov. and kingdom Promethearchaeati regn. nov.</title>
        <authorList>
            <person name="Imachi H."/>
            <person name="Nobu M.K."/>
            <person name="Kato S."/>
            <person name="Takaki Y."/>
            <person name="Miyazaki M."/>
            <person name="Miyata M."/>
            <person name="Ogawara M."/>
            <person name="Saito Y."/>
            <person name="Sakai S."/>
            <person name="Tahara Y.O."/>
            <person name="Takano Y."/>
            <person name="Tasumi E."/>
            <person name="Uematsu K."/>
            <person name="Yoshimura T."/>
            <person name="Itoh T."/>
            <person name="Ohkuma M."/>
            <person name="Takai K."/>
        </authorList>
    </citation>
    <scope>NUCLEOTIDE SEQUENCE [LARGE SCALE GENOMIC DNA]</scope>
    <source>
        <strain evidence="2 3">MK-D1</strain>
    </source>
</reference>
<reference evidence="2 3" key="1">
    <citation type="journal article" date="2020" name="Nature">
        <title>Isolation of an archaeon at the prokaryote-eukaryote interface.</title>
        <authorList>
            <person name="Imachi H."/>
            <person name="Nobu M.K."/>
            <person name="Nakahara N."/>
            <person name="Morono Y."/>
            <person name="Ogawara M."/>
            <person name="Takaki Y."/>
            <person name="Takano Y."/>
            <person name="Uematsu K."/>
            <person name="Ikuta T."/>
            <person name="Ito M."/>
            <person name="Matsui Y."/>
            <person name="Miyazaki M."/>
            <person name="Murata K."/>
            <person name="Saito Y."/>
            <person name="Sakai S."/>
            <person name="Song C."/>
            <person name="Tasumi E."/>
            <person name="Yamanaka Y."/>
            <person name="Yamaguchi T."/>
            <person name="Kamagata Y."/>
            <person name="Tamaki H."/>
            <person name="Takai K."/>
        </authorList>
    </citation>
    <scope>NUCLEOTIDE SEQUENCE [LARGE SCALE GENOMIC DNA]</scope>
    <source>
        <strain evidence="2 3">MK-D1</strain>
    </source>
</reference>
<gene>
    <name evidence="2" type="ORF">DSAG12_03264</name>
</gene>
<accession>A0A5B9DFE6</accession>
<dbReference type="AlphaFoldDB" id="A0A5B9DFE6"/>
<keyword evidence="1" id="KW-1133">Transmembrane helix</keyword>
<evidence type="ECO:0000256" key="1">
    <source>
        <dbReference type="SAM" id="Phobius"/>
    </source>
</evidence>
<keyword evidence="3" id="KW-1185">Reference proteome</keyword>
<evidence type="ECO:0000313" key="2">
    <source>
        <dbReference type="EMBL" id="QEE17427.1"/>
    </source>
</evidence>
<dbReference type="Proteomes" id="UP000321408">
    <property type="component" value="Chromosome"/>
</dbReference>
<sequence length="245" mass="28158">MRKKLKFGFVSVLMLLIGFNSIPPVVAANGWSVKEREELNFELTHWDEGDIKINGSFIVTIEEINSQLEMIYSVITDLKIDKIDLSSDFEVNGAIAIFQLTILKMVVLLISDDIFDYFKDTLNERVEQQTDFLNTTYGENDSITFNIKKLIYGLEYSVGDTEIKEYQHVKKQWNKNGILEHWENITIKNGEKSGMLIKGSELTIPSFPTEVFISIFAISALGIIVKGKKIKFFFPYSNKKNRIFD</sequence>
<organism evidence="2 3">
    <name type="scientific">Promethearchaeum syntrophicum</name>
    <dbReference type="NCBI Taxonomy" id="2594042"/>
    <lineage>
        <taxon>Archaea</taxon>
        <taxon>Promethearchaeati</taxon>
        <taxon>Promethearchaeota</taxon>
        <taxon>Promethearchaeia</taxon>
        <taxon>Promethearchaeales</taxon>
        <taxon>Promethearchaeaceae</taxon>
        <taxon>Promethearchaeum</taxon>
    </lineage>
</organism>
<name>A0A5B9DFE6_9ARCH</name>
<dbReference type="KEGG" id="psyt:DSAG12_03264"/>
<proteinExistence type="predicted"/>
<keyword evidence="1" id="KW-0472">Membrane</keyword>
<evidence type="ECO:0000313" key="3">
    <source>
        <dbReference type="Proteomes" id="UP000321408"/>
    </source>
</evidence>
<protein>
    <submittedName>
        <fullName evidence="2">Uncharacterized protein</fullName>
    </submittedName>
</protein>
<dbReference type="GeneID" id="41331232"/>